<dbReference type="PANTHER" id="PTHR30204:SF97">
    <property type="entry name" value="MERR FAMILY REGULATORY PROTEIN"/>
    <property type="match status" value="1"/>
</dbReference>
<gene>
    <name evidence="3" type="ORF">FYJ24_04740</name>
</gene>
<dbReference type="Pfam" id="PF13411">
    <property type="entry name" value="MerR_1"/>
    <property type="match status" value="1"/>
</dbReference>
<name>A0A6N7W6G4_9ACTO</name>
<sequence>MDVKETDQDLWQIGEFSRLTRISIRMLRHYQERSLLQPAWTDPFTGYRFYGGAELMRAMRIRELRDVGLPIDEIAQALTLDDAGVITILEAHGNRLSHEAKKMAQQMAAVRRLVQQIEDPVISQENVIRKTVPAHVRAALRKIIPNYGHEGDLWQEFMPLIGKVGISWGPDTVVGASFYDPDYKETDCDVEIWMTVPEPFTPSAPLQCQTVPEFEAISITVTGSYDSTIGPASDILAAYADRHGLKPAMMYNVYVVGPGSGVSPDEYVTEVCSQILPD</sequence>
<accession>A0A6N7W6G4</accession>
<evidence type="ECO:0000256" key="1">
    <source>
        <dbReference type="ARBA" id="ARBA00023125"/>
    </source>
</evidence>
<dbReference type="InterPro" id="IPR047057">
    <property type="entry name" value="MerR_fam"/>
</dbReference>
<evidence type="ECO:0000313" key="3">
    <source>
        <dbReference type="EMBL" id="MSS84083.1"/>
    </source>
</evidence>
<protein>
    <submittedName>
        <fullName evidence="3">MerR family transcriptional regulator</fullName>
    </submittedName>
</protein>
<dbReference type="GO" id="GO:0003700">
    <property type="term" value="F:DNA-binding transcription factor activity"/>
    <property type="evidence" value="ECO:0007669"/>
    <property type="project" value="InterPro"/>
</dbReference>
<dbReference type="InterPro" id="IPR011256">
    <property type="entry name" value="Reg_factor_effector_dom_sf"/>
</dbReference>
<dbReference type="AlphaFoldDB" id="A0A6N7W6G4"/>
<dbReference type="SMART" id="SM00422">
    <property type="entry name" value="HTH_MERR"/>
    <property type="match status" value="1"/>
</dbReference>
<comment type="caution">
    <text evidence="3">The sequence shown here is derived from an EMBL/GenBank/DDBJ whole genome shotgun (WGS) entry which is preliminary data.</text>
</comment>
<evidence type="ECO:0000259" key="2">
    <source>
        <dbReference type="PROSITE" id="PS50937"/>
    </source>
</evidence>
<dbReference type="Gene3D" id="3.20.80.10">
    <property type="entry name" value="Regulatory factor, effector binding domain"/>
    <property type="match status" value="1"/>
</dbReference>
<dbReference type="InterPro" id="IPR029442">
    <property type="entry name" value="GyrI-like"/>
</dbReference>
<reference evidence="3 4" key="1">
    <citation type="submission" date="2019-08" db="EMBL/GenBank/DDBJ databases">
        <title>In-depth cultivation of the pig gut microbiome towards novel bacterial diversity and tailored functional studies.</title>
        <authorList>
            <person name="Wylensek D."/>
            <person name="Hitch T.C.A."/>
            <person name="Clavel T."/>
        </authorList>
    </citation>
    <scope>NUCLEOTIDE SEQUENCE [LARGE SCALE GENOMIC DNA]</scope>
    <source>
        <strain evidence="3 4">WB03_NA08</strain>
    </source>
</reference>
<evidence type="ECO:0000313" key="4">
    <source>
        <dbReference type="Proteomes" id="UP000470875"/>
    </source>
</evidence>
<dbReference type="EMBL" id="VULO01000005">
    <property type="protein sequence ID" value="MSS84083.1"/>
    <property type="molecule type" value="Genomic_DNA"/>
</dbReference>
<dbReference type="SMART" id="SM00871">
    <property type="entry name" value="AraC_E_bind"/>
    <property type="match status" value="1"/>
</dbReference>
<dbReference type="Gene3D" id="1.10.1660.10">
    <property type="match status" value="1"/>
</dbReference>
<organism evidence="3 4">
    <name type="scientific">Scrofimicrobium canadense</name>
    <dbReference type="NCBI Taxonomy" id="2652290"/>
    <lineage>
        <taxon>Bacteria</taxon>
        <taxon>Bacillati</taxon>
        <taxon>Actinomycetota</taxon>
        <taxon>Actinomycetes</taxon>
        <taxon>Actinomycetales</taxon>
        <taxon>Actinomycetaceae</taxon>
        <taxon>Scrofimicrobium</taxon>
    </lineage>
</organism>
<dbReference type="InterPro" id="IPR000551">
    <property type="entry name" value="MerR-type_HTH_dom"/>
</dbReference>
<dbReference type="PROSITE" id="PS50937">
    <property type="entry name" value="HTH_MERR_2"/>
    <property type="match status" value="1"/>
</dbReference>
<keyword evidence="4" id="KW-1185">Reference proteome</keyword>
<dbReference type="Pfam" id="PF06445">
    <property type="entry name" value="GyrI-like"/>
    <property type="match status" value="1"/>
</dbReference>
<proteinExistence type="predicted"/>
<keyword evidence="1" id="KW-0238">DNA-binding</keyword>
<dbReference type="SUPFAM" id="SSF46955">
    <property type="entry name" value="Putative DNA-binding domain"/>
    <property type="match status" value="1"/>
</dbReference>
<dbReference type="GO" id="GO:0003677">
    <property type="term" value="F:DNA binding"/>
    <property type="evidence" value="ECO:0007669"/>
    <property type="project" value="UniProtKB-KW"/>
</dbReference>
<dbReference type="CDD" id="cd01107">
    <property type="entry name" value="HTH_BmrR"/>
    <property type="match status" value="1"/>
</dbReference>
<dbReference type="InterPro" id="IPR010499">
    <property type="entry name" value="AraC_E-bd"/>
</dbReference>
<dbReference type="RefSeq" id="WP_154544117.1">
    <property type="nucleotide sequence ID" value="NZ_VULO01000005.1"/>
</dbReference>
<dbReference type="PANTHER" id="PTHR30204">
    <property type="entry name" value="REDOX-CYCLING DRUG-SENSING TRANSCRIPTIONAL ACTIVATOR SOXR"/>
    <property type="match status" value="1"/>
</dbReference>
<dbReference type="SUPFAM" id="SSF55136">
    <property type="entry name" value="Probable bacterial effector-binding domain"/>
    <property type="match status" value="1"/>
</dbReference>
<dbReference type="InterPro" id="IPR009061">
    <property type="entry name" value="DNA-bd_dom_put_sf"/>
</dbReference>
<dbReference type="Proteomes" id="UP000470875">
    <property type="component" value="Unassembled WGS sequence"/>
</dbReference>
<feature type="domain" description="HTH merR-type" evidence="2">
    <location>
        <begin position="10"/>
        <end position="80"/>
    </location>
</feature>